<evidence type="ECO:0000256" key="3">
    <source>
        <dbReference type="SAM" id="MobiDB-lite"/>
    </source>
</evidence>
<feature type="region of interest" description="Disordered" evidence="3">
    <location>
        <begin position="174"/>
        <end position="250"/>
    </location>
</feature>
<protein>
    <recommendedName>
        <fullName evidence="6">BHLH domain-containing protein</fullName>
    </recommendedName>
</protein>
<dbReference type="PANTHER" id="PTHR12565">
    <property type="entry name" value="STEROL REGULATORY ELEMENT-BINDING PROTEIN"/>
    <property type="match status" value="1"/>
</dbReference>
<evidence type="ECO:0000313" key="5">
    <source>
        <dbReference type="Proteomes" id="UP000188354"/>
    </source>
</evidence>
<keyword evidence="2" id="KW-0539">Nucleus</keyword>
<dbReference type="OMA" id="IINPMET"/>
<dbReference type="GO" id="GO:0003700">
    <property type="term" value="F:DNA-binding transcription factor activity"/>
    <property type="evidence" value="ECO:0007669"/>
    <property type="project" value="TreeGrafter"/>
</dbReference>
<name>A0A1J7GKV0_LUPAN</name>
<evidence type="ECO:0000256" key="2">
    <source>
        <dbReference type="ARBA" id="ARBA00023242"/>
    </source>
</evidence>
<dbReference type="InterPro" id="IPR024097">
    <property type="entry name" value="bHLH_ZIP_TF"/>
</dbReference>
<sequence>MENHFFPNSMHFEPSPHSSIPMETQQILLNSSSHQNQDCFYTEPNISNDNIAIREFIGKLGTSYMNGNNNSIKSTPLNLNSSVEGFTTDRGFAARTAKFSCIGSKSFNGRSRSNKLVMNNDELAQRSDQVMENVKLLSRVSSSPSLKTIIVGSQMEVMNSQDESMILEHNLNGDIGAKSSPDMNSRKRKASAKGKAKENLSLITNKGVEGSEDSNAKRNRSNEGEGNENGVVKVEEETKGDTSNSKPIDPMKDYIHVRARRGQATDSHSLAERVIGKALMLDEIINYVQSLQHQVEFLSMKLSSVNTKMDYNIESLISKDIFQSNNSLANQTFQLDSSAQAFYGHQNQQDSAIQYNIPNGNVTHSLVDTLDTTLCHINGFNEGGSQYPLTFCEDDLNTIVEMGFGQIANIKTPMQSPSFNGSNQVSHMKLEL</sequence>
<dbReference type="Proteomes" id="UP000188354">
    <property type="component" value="Chromosome LG12"/>
</dbReference>
<dbReference type="STRING" id="3871.A0A1J7GKV0"/>
<dbReference type="AlphaFoldDB" id="A0A1J7GKV0"/>
<dbReference type="EMBL" id="CM007372">
    <property type="protein sequence ID" value="OIW01052.1"/>
    <property type="molecule type" value="Genomic_DNA"/>
</dbReference>
<proteinExistence type="predicted"/>
<evidence type="ECO:0000313" key="4">
    <source>
        <dbReference type="EMBL" id="OIW01052.1"/>
    </source>
</evidence>
<accession>A0A1J7GKV0</accession>
<organism evidence="4 5">
    <name type="scientific">Lupinus angustifolius</name>
    <name type="common">Narrow-leaved blue lupine</name>
    <dbReference type="NCBI Taxonomy" id="3871"/>
    <lineage>
        <taxon>Eukaryota</taxon>
        <taxon>Viridiplantae</taxon>
        <taxon>Streptophyta</taxon>
        <taxon>Embryophyta</taxon>
        <taxon>Tracheophyta</taxon>
        <taxon>Spermatophyta</taxon>
        <taxon>Magnoliopsida</taxon>
        <taxon>eudicotyledons</taxon>
        <taxon>Gunneridae</taxon>
        <taxon>Pentapetalae</taxon>
        <taxon>rosids</taxon>
        <taxon>fabids</taxon>
        <taxon>Fabales</taxon>
        <taxon>Fabaceae</taxon>
        <taxon>Papilionoideae</taxon>
        <taxon>50 kb inversion clade</taxon>
        <taxon>genistoids sensu lato</taxon>
        <taxon>core genistoids</taxon>
        <taxon>Genisteae</taxon>
        <taxon>Lupinus</taxon>
    </lineage>
</organism>
<keyword evidence="5" id="KW-1185">Reference proteome</keyword>
<evidence type="ECO:0000256" key="1">
    <source>
        <dbReference type="ARBA" id="ARBA00004123"/>
    </source>
</evidence>
<dbReference type="GO" id="GO:0005634">
    <property type="term" value="C:nucleus"/>
    <property type="evidence" value="ECO:0007669"/>
    <property type="project" value="UniProtKB-SubCell"/>
</dbReference>
<gene>
    <name evidence="4" type="ORF">TanjilG_14235</name>
</gene>
<dbReference type="PANTHER" id="PTHR12565:SF184">
    <property type="entry name" value="BHLH TRANSCRIPTION FACTOR"/>
    <property type="match status" value="1"/>
</dbReference>
<reference evidence="4 5" key="1">
    <citation type="journal article" date="2017" name="Plant Biotechnol. J.">
        <title>A comprehensive draft genome sequence for lupin (Lupinus angustifolius), an emerging health food: insights into plant-microbe interactions and legume evolution.</title>
        <authorList>
            <person name="Hane J.K."/>
            <person name="Ming Y."/>
            <person name="Kamphuis L.G."/>
            <person name="Nelson M.N."/>
            <person name="Garg G."/>
            <person name="Atkins C.A."/>
            <person name="Bayer P.E."/>
            <person name="Bravo A."/>
            <person name="Bringans S."/>
            <person name="Cannon S."/>
            <person name="Edwards D."/>
            <person name="Foley R."/>
            <person name="Gao L.L."/>
            <person name="Harrison M.J."/>
            <person name="Huang W."/>
            <person name="Hurgobin B."/>
            <person name="Li S."/>
            <person name="Liu C.W."/>
            <person name="McGrath A."/>
            <person name="Morahan G."/>
            <person name="Murray J."/>
            <person name="Weller J."/>
            <person name="Jian J."/>
            <person name="Singh K.B."/>
        </authorList>
    </citation>
    <scope>NUCLEOTIDE SEQUENCE [LARGE SCALE GENOMIC DNA]</scope>
    <source>
        <strain evidence="5">cv. Tanjil</strain>
        <tissue evidence="4">Whole plant</tissue>
    </source>
</reference>
<feature type="compositionally biased region" description="Basic and acidic residues" evidence="3">
    <location>
        <begin position="214"/>
        <end position="223"/>
    </location>
</feature>
<comment type="subcellular location">
    <subcellularLocation>
        <location evidence="1">Nucleus</location>
    </subcellularLocation>
</comment>
<evidence type="ECO:0008006" key="6">
    <source>
        <dbReference type="Google" id="ProtNLM"/>
    </source>
</evidence>
<dbReference type="Gramene" id="OIW01052">
    <property type="protein sequence ID" value="OIW01052"/>
    <property type="gene ID" value="TanjilG_14235"/>
</dbReference>